<name>A0A511Z194_9CELL</name>
<evidence type="ECO:0000313" key="3">
    <source>
        <dbReference type="EMBL" id="GEN81230.1"/>
    </source>
</evidence>
<dbReference type="Proteomes" id="UP000321484">
    <property type="component" value="Unassembled WGS sequence"/>
</dbReference>
<accession>A0A511Z194</accession>
<feature type="region of interest" description="Disordered" evidence="1">
    <location>
        <begin position="106"/>
        <end position="146"/>
    </location>
</feature>
<proteinExistence type="predicted"/>
<evidence type="ECO:0000256" key="2">
    <source>
        <dbReference type="SAM" id="SignalP"/>
    </source>
</evidence>
<feature type="compositionally biased region" description="Low complexity" evidence="1">
    <location>
        <begin position="126"/>
        <end position="146"/>
    </location>
</feature>
<protein>
    <recommendedName>
        <fullName evidence="5">PASTA domain-containing protein</fullName>
    </recommendedName>
</protein>
<evidence type="ECO:0000313" key="4">
    <source>
        <dbReference type="Proteomes" id="UP000321484"/>
    </source>
</evidence>
<organism evidence="3 4">
    <name type="scientific">Actinotalea fermentans</name>
    <dbReference type="NCBI Taxonomy" id="43671"/>
    <lineage>
        <taxon>Bacteria</taxon>
        <taxon>Bacillati</taxon>
        <taxon>Actinomycetota</taxon>
        <taxon>Actinomycetes</taxon>
        <taxon>Micrococcales</taxon>
        <taxon>Cellulomonadaceae</taxon>
        <taxon>Actinotalea</taxon>
    </lineage>
</organism>
<gene>
    <name evidence="3" type="ORF">AFE02nite_29640</name>
</gene>
<keyword evidence="4" id="KW-1185">Reference proteome</keyword>
<sequence>MVPLTRSRALVPVVAGIACALAASVVGGPASAAVAPPPDGPSAAAVQATVVTGEPVRVVADWPVPAGRVRCATVTGAGGVAADATGVLVNVTTVRPGGPGHVVVYPDSTGTGATPAPAGSTVNFEPGRTSPTAPSSPSPRAAGSAT</sequence>
<dbReference type="EMBL" id="BJYK01000009">
    <property type="protein sequence ID" value="GEN81230.1"/>
    <property type="molecule type" value="Genomic_DNA"/>
</dbReference>
<feature type="chain" id="PRO_5022188654" description="PASTA domain-containing protein" evidence="2">
    <location>
        <begin position="33"/>
        <end position="146"/>
    </location>
</feature>
<reference evidence="3 4" key="1">
    <citation type="submission" date="2019-07" db="EMBL/GenBank/DDBJ databases">
        <title>Whole genome shotgun sequence of Actinotalea fermentans NBRC 105374.</title>
        <authorList>
            <person name="Hosoyama A."/>
            <person name="Uohara A."/>
            <person name="Ohji S."/>
            <person name="Ichikawa N."/>
        </authorList>
    </citation>
    <scope>NUCLEOTIDE SEQUENCE [LARGE SCALE GENOMIC DNA]</scope>
    <source>
        <strain evidence="3 4">NBRC 105374</strain>
    </source>
</reference>
<evidence type="ECO:0008006" key="5">
    <source>
        <dbReference type="Google" id="ProtNLM"/>
    </source>
</evidence>
<evidence type="ECO:0000256" key="1">
    <source>
        <dbReference type="SAM" id="MobiDB-lite"/>
    </source>
</evidence>
<dbReference type="AlphaFoldDB" id="A0A511Z194"/>
<feature type="signal peptide" evidence="2">
    <location>
        <begin position="1"/>
        <end position="32"/>
    </location>
</feature>
<comment type="caution">
    <text evidence="3">The sequence shown here is derived from an EMBL/GenBank/DDBJ whole genome shotgun (WGS) entry which is preliminary data.</text>
</comment>
<keyword evidence="2" id="KW-0732">Signal</keyword>
<dbReference type="RefSeq" id="WP_034244069.1">
    <property type="nucleotide sequence ID" value="NZ_BJYK01000009.1"/>
</dbReference>
<dbReference type="PROSITE" id="PS51257">
    <property type="entry name" value="PROKAR_LIPOPROTEIN"/>
    <property type="match status" value="1"/>
</dbReference>